<comment type="caution">
    <text evidence="4">The sequence shown here is derived from an EMBL/GenBank/DDBJ whole genome shotgun (WGS) entry which is preliminary data.</text>
</comment>
<evidence type="ECO:0000259" key="1">
    <source>
        <dbReference type="Pfam" id="PF12017"/>
    </source>
</evidence>
<dbReference type="Proteomes" id="UP000812440">
    <property type="component" value="Chromosome 3"/>
</dbReference>
<dbReference type="InterPro" id="IPR048366">
    <property type="entry name" value="TNP-like_GBD"/>
</dbReference>
<dbReference type="PANTHER" id="PTHR47577:SF2">
    <property type="entry name" value="THAP DOMAIN CONTAINING 9"/>
    <property type="match status" value="1"/>
</dbReference>
<feature type="domain" description="Transposable element P transposase-like RNase H" evidence="2">
    <location>
        <begin position="57"/>
        <end position="192"/>
    </location>
</feature>
<evidence type="ECO:0000313" key="5">
    <source>
        <dbReference type="Proteomes" id="UP000812440"/>
    </source>
</evidence>
<dbReference type="InterPro" id="IPR021896">
    <property type="entry name" value="THAP9-like_HTH"/>
</dbReference>
<name>A0A8T2J6Q4_9PIPI</name>
<evidence type="ECO:0000259" key="2">
    <source>
        <dbReference type="Pfam" id="PF21787"/>
    </source>
</evidence>
<dbReference type="InterPro" id="IPR048365">
    <property type="entry name" value="TNP-like_RNaseH_N"/>
</dbReference>
<organism evidence="4 5">
    <name type="scientific">Hymenochirus boettgeri</name>
    <name type="common">Congo dwarf clawed frog</name>
    <dbReference type="NCBI Taxonomy" id="247094"/>
    <lineage>
        <taxon>Eukaryota</taxon>
        <taxon>Metazoa</taxon>
        <taxon>Chordata</taxon>
        <taxon>Craniata</taxon>
        <taxon>Vertebrata</taxon>
        <taxon>Euteleostomi</taxon>
        <taxon>Amphibia</taxon>
        <taxon>Batrachia</taxon>
        <taxon>Anura</taxon>
        <taxon>Pipoidea</taxon>
        <taxon>Pipidae</taxon>
        <taxon>Pipinae</taxon>
        <taxon>Hymenochirus</taxon>
    </lineage>
</organism>
<dbReference type="AlphaFoldDB" id="A0A8T2J6Q4"/>
<keyword evidence="5" id="KW-1185">Reference proteome</keyword>
<feature type="domain" description="THAP9-like helix-turn-helix" evidence="1">
    <location>
        <begin position="3"/>
        <end position="50"/>
    </location>
</feature>
<proteinExistence type="predicted"/>
<evidence type="ECO:0000259" key="3">
    <source>
        <dbReference type="Pfam" id="PF21788"/>
    </source>
</evidence>
<dbReference type="OrthoDB" id="7312725at2759"/>
<sequence length="628" mass="72090">MELFKKPKSQYSAQQRLFCVTLHLHDQSLYNYLRNEIRLPIPEPRQLRQWLKTDCHNTGINSSVLEALLRKRQQYPEMYKRTCLIVDSVAISQHISYDSEKNELVGFVNFGKGANASVSQEVANEALMFLLVGLDGYWKVPVACFFIRTLTAQAQHQLILDVLHELADNSFETVAITMERNPLNEETCILLGCNFNDSKNLQTHFTLPNSNKNHYIIFDVTKEQQILSDMVEKTGIMLSPEGPVIWQYITDLMSLNKTTVKRACGNHNVESQLMDVKLMINKLGGNVANALNMLEGLKCERFIGSSATASFIKIVDRIFSILTSKIPWGQGDRSPINHINLQQKLCILQETEEYFLSLTTCNNIFVHQSERRQNILGILVNITSLKALLPDLLFKQNYIATQKFSMNHLKILTNRNPGDREKRPTAIQVKRALGHLLSQCGLWNTSEKKELLKNEMCFPSLSISCSYLYLPSPFQEDCVTLPDHIYSSNILDVMLQNSDMYIAGWIVREAFTQLTCNECRWALVTGETPQDFRSAYHLLQVKDCRCYFIPSNGTINHYVLSSLGPSDIFNLKQHIVETDLVTDNHYFQLIRMITSIFYKFRKAYITKVTQARLYRAQVKQILSKPINN</sequence>
<reference evidence="4" key="1">
    <citation type="thesis" date="2020" institute="ProQuest LLC" country="789 East Eisenhower Parkway, Ann Arbor, MI, USA">
        <title>Comparative Genomics and Chromosome Evolution.</title>
        <authorList>
            <person name="Mudd A.B."/>
        </authorList>
    </citation>
    <scope>NUCLEOTIDE SEQUENCE</scope>
    <source>
        <strain evidence="4">Female2</strain>
        <tissue evidence="4">Blood</tissue>
    </source>
</reference>
<dbReference type="EMBL" id="JAACNH010000006">
    <property type="protein sequence ID" value="KAG8440012.1"/>
    <property type="molecule type" value="Genomic_DNA"/>
</dbReference>
<evidence type="ECO:0000313" key="4">
    <source>
        <dbReference type="EMBL" id="KAG8440012.1"/>
    </source>
</evidence>
<dbReference type="Pfam" id="PF21788">
    <property type="entry name" value="TNP-like_GBD"/>
    <property type="match status" value="1"/>
</dbReference>
<dbReference type="Pfam" id="PF12017">
    <property type="entry name" value="Tnp_P_element"/>
    <property type="match status" value="1"/>
</dbReference>
<feature type="domain" description="Transposable element P transposase-like GTP-binding insertion" evidence="3">
    <location>
        <begin position="229"/>
        <end position="334"/>
    </location>
</feature>
<accession>A0A8T2J6Q4</accession>
<dbReference type="PANTHER" id="PTHR47577">
    <property type="entry name" value="THAP DOMAIN-CONTAINING PROTEIN 6"/>
    <property type="match status" value="1"/>
</dbReference>
<protein>
    <submittedName>
        <fullName evidence="4">Uncharacterized protein</fullName>
    </submittedName>
</protein>
<gene>
    <name evidence="4" type="ORF">GDO86_005979</name>
</gene>
<dbReference type="Pfam" id="PF21787">
    <property type="entry name" value="TNP-like_RNaseH_N"/>
    <property type="match status" value="1"/>
</dbReference>